<dbReference type="RefSeq" id="WP_012537170.1">
    <property type="nucleotide sequence ID" value="NZ_AP025160.1"/>
</dbReference>
<evidence type="ECO:0000313" key="1">
    <source>
        <dbReference type="EMBL" id="PZD81170.1"/>
    </source>
</evidence>
<gene>
    <name evidence="1" type="ORF">DN052_08565</name>
</gene>
<evidence type="ECO:0000313" key="2">
    <source>
        <dbReference type="Proteomes" id="UP000248886"/>
    </source>
</evidence>
<protein>
    <submittedName>
        <fullName evidence="1">Uncharacterized protein</fullName>
    </submittedName>
</protein>
<sequence>MARPKRSEATKLALALEELHAKIGPTQGVVRGQQIKNATRVLLLEKGFLREILKGWYFVSDPGAHQGDSTLFYANFWEYLAYYLEDRFGAQYCLSAESSLLRHSQCNVIPRQIQVLLGVNQSQIQDLVFGHSLVMYPGQKSMPTEEQVVLIDGLRCMSLPYCLIKLPPRLYQTWQKEIQIVLGTLADPGAIAVLVETSGLGISRVVASLRQVGRKEFAERIERELAGSGFRLPQVKDPFEPDAVYQLQAMGKSPLYARVRLLWKEHREEVLAMRPTPPPAWPEIAFLQQVEAAKLEDAYHLRELRQGNGIQTVILPIESKPRLWLHGVIEYGQRY</sequence>
<reference evidence="1 2" key="1">
    <citation type="submission" date="2018-06" db="EMBL/GenBank/DDBJ databases">
        <title>Draft sequence of Acidithiobacillus ferrooxidans CCM 4253.</title>
        <authorList>
            <person name="Moya-Beltran A."/>
            <person name="Castro M."/>
            <person name="Covarrubias P.C."/>
            <person name="Issotta F."/>
            <person name="Janiczek O."/>
            <person name="Mandl M."/>
            <person name="Kucera J."/>
            <person name="Quatrini R."/>
        </authorList>
    </citation>
    <scope>NUCLEOTIDE SEQUENCE [LARGE SCALE GENOMIC DNA]</scope>
    <source>
        <strain evidence="1 2">CCM 4253</strain>
    </source>
</reference>
<dbReference type="OrthoDB" id="9813719at2"/>
<name>A0A2W1K3X4_ACIFR</name>
<accession>A0A2W1K3X4</accession>
<dbReference type="AlphaFoldDB" id="A0A2W1K3X4"/>
<dbReference type="Proteomes" id="UP000248886">
    <property type="component" value="Unassembled WGS sequence"/>
</dbReference>
<proteinExistence type="predicted"/>
<dbReference type="EMBL" id="QKQP01000003">
    <property type="protein sequence ID" value="PZD81170.1"/>
    <property type="molecule type" value="Genomic_DNA"/>
</dbReference>
<organism evidence="1 2">
    <name type="scientific">Acidithiobacillus ferrooxidans</name>
    <name type="common">Thiobacillus ferrooxidans</name>
    <dbReference type="NCBI Taxonomy" id="920"/>
    <lineage>
        <taxon>Bacteria</taxon>
        <taxon>Pseudomonadati</taxon>
        <taxon>Pseudomonadota</taxon>
        <taxon>Acidithiobacillia</taxon>
        <taxon>Acidithiobacillales</taxon>
        <taxon>Acidithiobacillaceae</taxon>
        <taxon>Acidithiobacillus</taxon>
    </lineage>
</organism>
<comment type="caution">
    <text evidence="1">The sequence shown here is derived from an EMBL/GenBank/DDBJ whole genome shotgun (WGS) entry which is preliminary data.</text>
</comment>